<dbReference type="InterPro" id="IPR008906">
    <property type="entry name" value="HATC_C_dom"/>
</dbReference>
<evidence type="ECO:0000313" key="3">
    <source>
        <dbReference type="Proteomes" id="UP001164746"/>
    </source>
</evidence>
<feature type="domain" description="HAT C-terminal dimerisation" evidence="1">
    <location>
        <begin position="11"/>
        <end position="48"/>
    </location>
</feature>
<dbReference type="Proteomes" id="UP001164746">
    <property type="component" value="Chromosome 17"/>
</dbReference>
<sequence length="126" mass="13795">MVMLLKCCTVIPMTSVQCERGFSTQNRIKSKGRTSIKCTTLDDLMRISEDVPALRDFDFSRALAKWKAEKVRKLNTSTSTMSGASLLRVAVTTSPATLKTLSLATDVAGIWREGYDGVVVVVMKGC</sequence>
<name>A0ABY7GC08_MYAAR</name>
<accession>A0ABY7GC08</accession>
<dbReference type="Pfam" id="PF05699">
    <property type="entry name" value="Dimer_Tnp_hAT"/>
    <property type="match status" value="1"/>
</dbReference>
<evidence type="ECO:0000313" key="2">
    <source>
        <dbReference type="EMBL" id="WAR31457.1"/>
    </source>
</evidence>
<keyword evidence="3" id="KW-1185">Reference proteome</keyword>
<reference evidence="2" key="1">
    <citation type="submission" date="2022-11" db="EMBL/GenBank/DDBJ databases">
        <title>Centuries of genome instability and evolution in soft-shell clam transmissible cancer (bioRxiv).</title>
        <authorList>
            <person name="Hart S.F.M."/>
            <person name="Yonemitsu M.A."/>
            <person name="Giersch R.M."/>
            <person name="Beal B.F."/>
            <person name="Arriagada G."/>
            <person name="Davis B.W."/>
            <person name="Ostrander E.A."/>
            <person name="Goff S.P."/>
            <person name="Metzger M.J."/>
        </authorList>
    </citation>
    <scope>NUCLEOTIDE SEQUENCE</scope>
    <source>
        <strain evidence="2">MELC-2E11</strain>
        <tissue evidence="2">Siphon/mantle</tissue>
    </source>
</reference>
<gene>
    <name evidence="2" type="ORF">MAR_033999</name>
</gene>
<dbReference type="EMBL" id="CP111028">
    <property type="protein sequence ID" value="WAR31457.1"/>
    <property type="molecule type" value="Genomic_DNA"/>
</dbReference>
<evidence type="ECO:0000259" key="1">
    <source>
        <dbReference type="Pfam" id="PF05699"/>
    </source>
</evidence>
<proteinExistence type="predicted"/>
<protein>
    <recommendedName>
        <fullName evidence="1">HAT C-terminal dimerisation domain-containing protein</fullName>
    </recommendedName>
</protein>
<dbReference type="PANTHER" id="PTHR46880">
    <property type="entry name" value="RAS-ASSOCIATING DOMAIN-CONTAINING PROTEIN"/>
    <property type="match status" value="1"/>
</dbReference>
<organism evidence="2 3">
    <name type="scientific">Mya arenaria</name>
    <name type="common">Soft-shell clam</name>
    <dbReference type="NCBI Taxonomy" id="6604"/>
    <lineage>
        <taxon>Eukaryota</taxon>
        <taxon>Metazoa</taxon>
        <taxon>Spiralia</taxon>
        <taxon>Lophotrochozoa</taxon>
        <taxon>Mollusca</taxon>
        <taxon>Bivalvia</taxon>
        <taxon>Autobranchia</taxon>
        <taxon>Heteroconchia</taxon>
        <taxon>Euheterodonta</taxon>
        <taxon>Imparidentia</taxon>
        <taxon>Neoheterodontei</taxon>
        <taxon>Myida</taxon>
        <taxon>Myoidea</taxon>
        <taxon>Myidae</taxon>
        <taxon>Mya</taxon>
    </lineage>
</organism>
<dbReference type="PANTHER" id="PTHR46880:SF5">
    <property type="entry name" value="DUF4371 DOMAIN-CONTAINING PROTEIN"/>
    <property type="match status" value="1"/>
</dbReference>